<dbReference type="Gene3D" id="3.90.110.10">
    <property type="entry name" value="Lactate dehydrogenase/glycoside hydrolase, family 4, C-terminal"/>
    <property type="match status" value="1"/>
</dbReference>
<dbReference type="PANTHER" id="PTHR43128">
    <property type="entry name" value="L-2-HYDROXYCARBOXYLATE DEHYDROGENASE (NAD(P)(+))"/>
    <property type="match status" value="1"/>
</dbReference>
<feature type="binding site" evidence="7">
    <location>
        <position position="16"/>
    </location>
    <ligand>
        <name>NAD(+)</name>
        <dbReference type="ChEBI" id="CHEBI:57540"/>
    </ligand>
</feature>
<evidence type="ECO:0000259" key="8">
    <source>
        <dbReference type="Pfam" id="PF00056"/>
    </source>
</evidence>
<feature type="binding site" evidence="7">
    <location>
        <position position="37"/>
    </location>
    <ligand>
        <name>NAD(+)</name>
        <dbReference type="ChEBI" id="CHEBI:57540"/>
    </ligand>
</feature>
<proteinExistence type="inferred from homology"/>
<evidence type="ECO:0000256" key="4">
    <source>
        <dbReference type="ARBA" id="ARBA00023002"/>
    </source>
</evidence>
<feature type="binding site" evidence="7">
    <location>
        <begin position="154"/>
        <end position="157"/>
    </location>
    <ligand>
        <name>substrate</name>
    </ligand>
</feature>
<feature type="binding site" evidence="7">
    <location>
        <position position="69"/>
    </location>
    <ligand>
        <name>NAD(+)</name>
        <dbReference type="ChEBI" id="CHEBI:57540"/>
    </ligand>
</feature>
<evidence type="ECO:0000256" key="2">
    <source>
        <dbReference type="ARBA" id="ARBA00006054"/>
    </source>
</evidence>
<dbReference type="RefSeq" id="WP_406787225.1">
    <property type="nucleotide sequence ID" value="NZ_JBJIAA010000006.1"/>
</dbReference>
<evidence type="ECO:0000313" key="10">
    <source>
        <dbReference type="EMBL" id="MFL0250561.1"/>
    </source>
</evidence>
<keyword evidence="7" id="KW-0021">Allosteric enzyme</keyword>
<keyword evidence="4 7" id="KW-0560">Oxidoreductase</keyword>
<evidence type="ECO:0000259" key="9">
    <source>
        <dbReference type="Pfam" id="PF02866"/>
    </source>
</evidence>
<dbReference type="PANTHER" id="PTHR43128:SF16">
    <property type="entry name" value="L-LACTATE DEHYDROGENASE"/>
    <property type="match status" value="1"/>
</dbReference>
<dbReference type="SUPFAM" id="SSF51735">
    <property type="entry name" value="NAD(P)-binding Rossmann-fold domains"/>
    <property type="match status" value="1"/>
</dbReference>
<feature type="binding site" evidence="7">
    <location>
        <position position="149"/>
    </location>
    <ligand>
        <name>NAD(+)</name>
        <dbReference type="ChEBI" id="CHEBI:57540"/>
    </ligand>
</feature>
<comment type="activity regulation">
    <text evidence="7">Allosterically activated by fructose 1,6-bisphosphate (FBP).</text>
</comment>
<feature type="active site" description="Proton acceptor" evidence="7">
    <location>
        <position position="181"/>
    </location>
</feature>
<reference evidence="10 11" key="1">
    <citation type="submission" date="2024-11" db="EMBL/GenBank/DDBJ databases">
        <authorList>
            <person name="Heng Y.C."/>
            <person name="Lim A.C.H."/>
            <person name="Lee J.K.Y."/>
            <person name="Kittelmann S."/>
        </authorList>
    </citation>
    <scope>NUCLEOTIDE SEQUENCE [LARGE SCALE GENOMIC DNA]</scope>
    <source>
        <strain evidence="10 11">WILCCON 0114</strain>
    </source>
</reference>
<dbReference type="InterPro" id="IPR015955">
    <property type="entry name" value="Lactate_DH/Glyco_Ohase_4_C"/>
</dbReference>
<protein>
    <recommendedName>
        <fullName evidence="3 7">L-lactate dehydrogenase</fullName>
        <shortName evidence="7">L-LDH</shortName>
        <ecNumber evidence="3 7">1.1.1.27</ecNumber>
    </recommendedName>
</protein>
<evidence type="ECO:0000256" key="3">
    <source>
        <dbReference type="ARBA" id="ARBA00012967"/>
    </source>
</evidence>
<dbReference type="Pfam" id="PF00056">
    <property type="entry name" value="Ldh_1_N"/>
    <property type="match status" value="1"/>
</dbReference>
<comment type="caution">
    <text evidence="10">The sequence shown here is derived from an EMBL/GenBank/DDBJ whole genome shotgun (WGS) entry which is preliminary data.</text>
</comment>
<keyword evidence="5 7" id="KW-0520">NAD</keyword>
<dbReference type="InterPro" id="IPR001557">
    <property type="entry name" value="L-lactate/malate_DH"/>
</dbReference>
<evidence type="ECO:0000256" key="1">
    <source>
        <dbReference type="ARBA" id="ARBA00004843"/>
    </source>
</evidence>
<dbReference type="SUPFAM" id="SSF56327">
    <property type="entry name" value="LDH C-terminal domain-like"/>
    <property type="match status" value="1"/>
</dbReference>
<organism evidence="10 11">
    <name type="scientific">Clostridium neuense</name>
    <dbReference type="NCBI Taxonomy" id="1728934"/>
    <lineage>
        <taxon>Bacteria</taxon>
        <taxon>Bacillati</taxon>
        <taxon>Bacillota</taxon>
        <taxon>Clostridia</taxon>
        <taxon>Eubacteriales</taxon>
        <taxon>Clostridiaceae</taxon>
        <taxon>Clostridium</taxon>
    </lineage>
</organism>
<dbReference type="GO" id="GO:0004459">
    <property type="term" value="F:L-lactate dehydrogenase (NAD+) activity"/>
    <property type="evidence" value="ECO:0007669"/>
    <property type="project" value="UniProtKB-EC"/>
</dbReference>
<comment type="similarity">
    <text evidence="2 7">Belongs to the LDH/MDH superfamily. LDH family.</text>
</comment>
<comment type="function">
    <text evidence="7">Catalyzes the conversion of lactate to pyruvate.</text>
</comment>
<feature type="binding site" evidence="7">
    <location>
        <position position="174"/>
    </location>
    <ligand>
        <name>beta-D-fructose 1,6-bisphosphate</name>
        <dbReference type="ChEBI" id="CHEBI:32966"/>
        <note>allosteric activator</note>
    </ligand>
</feature>
<feature type="domain" description="Lactate/malate dehydrogenase C-terminal" evidence="9">
    <location>
        <begin position="151"/>
        <end position="317"/>
    </location>
</feature>
<feature type="binding site" evidence="7">
    <location>
        <position position="42"/>
    </location>
    <ligand>
        <name>NAD(+)</name>
        <dbReference type="ChEBI" id="CHEBI:57540"/>
    </ligand>
</feature>
<comment type="catalytic activity">
    <reaction evidence="6 7">
        <text>(S)-lactate + NAD(+) = pyruvate + NADH + H(+)</text>
        <dbReference type="Rhea" id="RHEA:23444"/>
        <dbReference type="ChEBI" id="CHEBI:15361"/>
        <dbReference type="ChEBI" id="CHEBI:15378"/>
        <dbReference type="ChEBI" id="CHEBI:16651"/>
        <dbReference type="ChEBI" id="CHEBI:57540"/>
        <dbReference type="ChEBI" id="CHEBI:57945"/>
        <dbReference type="EC" id="1.1.1.27"/>
    </reaction>
</comment>
<dbReference type="EC" id="1.1.1.27" evidence="3 7"/>
<dbReference type="InterPro" id="IPR001236">
    <property type="entry name" value="Lactate/malate_DH_N"/>
</dbReference>
<keyword evidence="7" id="KW-0963">Cytoplasm</keyword>
<comment type="subunit">
    <text evidence="7">Homotetramer.</text>
</comment>
<dbReference type="PIRSF" id="PIRSF000102">
    <property type="entry name" value="Lac_mal_DH"/>
    <property type="match status" value="1"/>
</dbReference>
<comment type="pathway">
    <text evidence="1 7">Fermentation; pyruvate fermentation to lactate; (S)-lactate from pyruvate: step 1/1.</text>
</comment>
<dbReference type="InterPro" id="IPR011304">
    <property type="entry name" value="L-lactate_DH"/>
</dbReference>
<evidence type="ECO:0000256" key="7">
    <source>
        <dbReference type="HAMAP-Rule" id="MF_00488"/>
    </source>
</evidence>
<comment type="caution">
    <text evidence="7">Lacks conserved residue(s) required for the propagation of feature annotation.</text>
</comment>
<feature type="binding site" evidence="7">
    <location>
        <position position="107"/>
    </location>
    <ligand>
        <name>NAD(+)</name>
        <dbReference type="ChEBI" id="CHEBI:57540"/>
    </ligand>
</feature>
<dbReference type="InterPro" id="IPR036291">
    <property type="entry name" value="NAD(P)-bd_dom_sf"/>
</dbReference>
<dbReference type="InterPro" id="IPR022383">
    <property type="entry name" value="Lactate/malate_DH_C"/>
</dbReference>
<evidence type="ECO:0000256" key="5">
    <source>
        <dbReference type="ARBA" id="ARBA00023027"/>
    </source>
</evidence>
<gene>
    <name evidence="7" type="primary">ldh</name>
    <name evidence="10" type="ORF">ACJDT4_09025</name>
</gene>
<sequence>MKPIKNKVVLIGAGMVGSSILNSILSLNLVAEIAIIDNNKNKAEGEALDASHTTSFSYNPNVRVRVGDYKDCADSQIIIISAGPSAKPGEKTDRLALAGKNIEVMKSVMTSICQYTKDAVIIVVTNPVDVLTYYAQNNFGYPKEKIIGTGTLLDTARFRRILAKKYLVDTKNVHGYILGEHGASAFAAWSLVSIAGVLVDNFDGVIAKDKSPLNREEILNEVKEVGNDILKLKGFTSAGISMSVASIVRAVLLNELSIMPVSITLNGEYGIEDVALSIPCVISDEGIQKKIEVPLSEDELKELHKSAENLKKILKKFEIC</sequence>
<evidence type="ECO:0000313" key="11">
    <source>
        <dbReference type="Proteomes" id="UP001623592"/>
    </source>
</evidence>
<feature type="binding site" evidence="7">
    <location>
        <position position="159"/>
    </location>
    <ligand>
        <name>beta-D-fructose 1,6-bisphosphate</name>
        <dbReference type="ChEBI" id="CHEBI:32966"/>
        <note>allosteric activator</note>
    </ligand>
</feature>
<feature type="domain" description="Lactate/malate dehydrogenase N-terminal" evidence="8">
    <location>
        <begin position="7"/>
        <end position="148"/>
    </location>
</feature>
<dbReference type="Gene3D" id="3.40.50.720">
    <property type="entry name" value="NAD(P)-binding Rossmann-like Domain"/>
    <property type="match status" value="1"/>
</dbReference>
<feature type="binding site" evidence="7">
    <location>
        <position position="94"/>
    </location>
    <ligand>
        <name>substrate</name>
    </ligand>
</feature>
<keyword evidence="11" id="KW-1185">Reference proteome</keyword>
<name>A0ABW8TE03_9CLOT</name>
<dbReference type="NCBIfam" id="TIGR01771">
    <property type="entry name" value="L-LDH-NAD"/>
    <property type="match status" value="1"/>
</dbReference>
<dbReference type="EMBL" id="JBJIAA010000006">
    <property type="protein sequence ID" value="MFL0250561.1"/>
    <property type="molecule type" value="Genomic_DNA"/>
</dbReference>
<evidence type="ECO:0000256" key="6">
    <source>
        <dbReference type="ARBA" id="ARBA00049258"/>
    </source>
</evidence>
<dbReference type="Pfam" id="PF02866">
    <property type="entry name" value="Ldh_1_C"/>
    <property type="match status" value="1"/>
</dbReference>
<feature type="binding site" evidence="7">
    <location>
        <position position="236"/>
    </location>
    <ligand>
        <name>substrate</name>
    </ligand>
</feature>
<comment type="subcellular location">
    <subcellularLocation>
        <location evidence="7">Cytoplasm</location>
    </subcellularLocation>
</comment>
<dbReference type="HAMAP" id="MF_00488">
    <property type="entry name" value="Lactate_dehydrog"/>
    <property type="match status" value="1"/>
</dbReference>
<dbReference type="PRINTS" id="PR00086">
    <property type="entry name" value="LLDHDRGNASE"/>
</dbReference>
<dbReference type="Proteomes" id="UP001623592">
    <property type="component" value="Unassembled WGS sequence"/>
</dbReference>
<feature type="binding site" evidence="7">
    <location>
        <begin position="124"/>
        <end position="126"/>
    </location>
    <ligand>
        <name>NAD(+)</name>
        <dbReference type="ChEBI" id="CHEBI:57540"/>
    </ligand>
</feature>
<accession>A0ABW8TE03</accession>
<feature type="binding site" evidence="7">
    <location>
        <begin position="126"/>
        <end position="129"/>
    </location>
    <ligand>
        <name>substrate</name>
    </ligand>
</feature>